<sequence length="477" mass="51887">MQDNETIDAGVVESDQDKASVAGAAEALPDPDFDRLTSLAAALCQAPAVLLTLVDTAGVQSIHSHVGIDAGEAADVIAAASPSPAFAFRFAVPIVAAGSQVGSLIILDREQRPPPEPVQVQHLEAIAGIAASLVMLRTRSQAGARAEAALAHAETRRAVALEAAALASWVWDPRTGVVECDTLLPELFNMPPATRMRARDIVVAIDRRDIDKTRKMFREALEGSDDYSGEYRIKGPHPLRWLAARGRVVERDADGRPTLVFGVNYDVTERRHAEERQRLLLREINHRVKNTLATVQALATQTVRYAREPREFLDAFSQRLRALGLAHGLLSEYEWRGIGIRDLSRMELSPFDDADVPRISIVGQDALLTPDQALGLALILHELASNALKYGALSVPGGKVSLSWTIRGGKGAKRLHLEWMERGGPEVEPPQHHGFGSILIRRSLAKVISSEVRHEFPPEGVRAEISLPFGEPAETTA</sequence>
<evidence type="ECO:0000256" key="8">
    <source>
        <dbReference type="ARBA" id="ARBA00022840"/>
    </source>
</evidence>
<evidence type="ECO:0000256" key="2">
    <source>
        <dbReference type="ARBA" id="ARBA00012438"/>
    </source>
</evidence>
<keyword evidence="7 10" id="KW-0418">Kinase</keyword>
<dbReference type="GO" id="GO:0004673">
    <property type="term" value="F:protein histidine kinase activity"/>
    <property type="evidence" value="ECO:0007669"/>
    <property type="project" value="UniProtKB-EC"/>
</dbReference>
<dbReference type="EC" id="2.7.13.3" evidence="2"/>
<gene>
    <name evidence="10" type="ORF">GGR00_005223</name>
</gene>
<evidence type="ECO:0000313" key="10">
    <source>
        <dbReference type="EMBL" id="MBB6357400.1"/>
    </source>
</evidence>
<evidence type="ECO:0000256" key="6">
    <source>
        <dbReference type="ARBA" id="ARBA00022741"/>
    </source>
</evidence>
<comment type="catalytic activity">
    <reaction evidence="1">
        <text>ATP + protein L-histidine = ADP + protein N-phospho-L-histidine.</text>
        <dbReference type="EC" id="2.7.13.3"/>
    </reaction>
</comment>
<evidence type="ECO:0000256" key="7">
    <source>
        <dbReference type="ARBA" id="ARBA00022777"/>
    </source>
</evidence>
<evidence type="ECO:0000256" key="3">
    <source>
        <dbReference type="ARBA" id="ARBA00021740"/>
    </source>
</evidence>
<dbReference type="Gene3D" id="3.30.450.20">
    <property type="entry name" value="PAS domain"/>
    <property type="match status" value="1"/>
</dbReference>
<accession>A0A7X0FCX4</accession>
<organism evidence="10 11">
    <name type="scientific">Aminobacter aganoensis</name>
    <dbReference type="NCBI Taxonomy" id="83264"/>
    <lineage>
        <taxon>Bacteria</taxon>
        <taxon>Pseudomonadati</taxon>
        <taxon>Pseudomonadota</taxon>
        <taxon>Alphaproteobacteria</taxon>
        <taxon>Hyphomicrobiales</taxon>
        <taxon>Phyllobacteriaceae</taxon>
        <taxon>Aminobacter</taxon>
    </lineage>
</organism>
<dbReference type="EMBL" id="JACHOU010000024">
    <property type="protein sequence ID" value="MBB6357400.1"/>
    <property type="molecule type" value="Genomic_DNA"/>
</dbReference>
<keyword evidence="4" id="KW-0597">Phosphoprotein</keyword>
<dbReference type="CDD" id="cd00130">
    <property type="entry name" value="PAS"/>
    <property type="match status" value="1"/>
</dbReference>
<evidence type="ECO:0000313" key="11">
    <source>
        <dbReference type="Proteomes" id="UP000536262"/>
    </source>
</evidence>
<dbReference type="SMART" id="SM00911">
    <property type="entry name" value="HWE_HK"/>
    <property type="match status" value="1"/>
</dbReference>
<keyword evidence="11" id="KW-1185">Reference proteome</keyword>
<evidence type="ECO:0000256" key="1">
    <source>
        <dbReference type="ARBA" id="ARBA00000085"/>
    </source>
</evidence>
<dbReference type="SUPFAM" id="SSF55874">
    <property type="entry name" value="ATPase domain of HSP90 chaperone/DNA topoisomerase II/histidine kinase"/>
    <property type="match status" value="1"/>
</dbReference>
<dbReference type="InterPro" id="IPR035965">
    <property type="entry name" value="PAS-like_dom_sf"/>
</dbReference>
<feature type="domain" description="Signal transduction histidine kinase HWE region" evidence="9">
    <location>
        <begin position="283"/>
        <end position="365"/>
    </location>
</feature>
<evidence type="ECO:0000259" key="9">
    <source>
        <dbReference type="SMART" id="SM00911"/>
    </source>
</evidence>
<reference evidence="10 11" key="1">
    <citation type="submission" date="2020-08" db="EMBL/GenBank/DDBJ databases">
        <title>Genomic Encyclopedia of Type Strains, Phase IV (KMG-IV): sequencing the most valuable type-strain genomes for metagenomic binning, comparative biology and taxonomic classification.</title>
        <authorList>
            <person name="Goeker M."/>
        </authorList>
    </citation>
    <scope>NUCLEOTIDE SEQUENCE [LARGE SCALE GENOMIC DNA]</scope>
    <source>
        <strain evidence="10 11">DSM 7051</strain>
    </source>
</reference>
<dbReference type="InterPro" id="IPR001610">
    <property type="entry name" value="PAC"/>
</dbReference>
<dbReference type="SUPFAM" id="SSF55785">
    <property type="entry name" value="PYP-like sensor domain (PAS domain)"/>
    <property type="match status" value="1"/>
</dbReference>
<name>A0A7X0FCX4_9HYPH</name>
<dbReference type="AlphaFoldDB" id="A0A7X0FCX4"/>
<dbReference type="Proteomes" id="UP000536262">
    <property type="component" value="Unassembled WGS sequence"/>
</dbReference>
<dbReference type="GO" id="GO:0005524">
    <property type="term" value="F:ATP binding"/>
    <property type="evidence" value="ECO:0007669"/>
    <property type="project" value="UniProtKB-KW"/>
</dbReference>
<dbReference type="RefSeq" id="WP_377865375.1">
    <property type="nucleotide sequence ID" value="NZ_BAABEG010000001.1"/>
</dbReference>
<proteinExistence type="predicted"/>
<keyword evidence="8" id="KW-0067">ATP-binding</keyword>
<dbReference type="SUPFAM" id="SSF55781">
    <property type="entry name" value="GAF domain-like"/>
    <property type="match status" value="1"/>
</dbReference>
<dbReference type="InterPro" id="IPR036890">
    <property type="entry name" value="HATPase_C_sf"/>
</dbReference>
<dbReference type="Pfam" id="PF08447">
    <property type="entry name" value="PAS_3"/>
    <property type="match status" value="1"/>
</dbReference>
<dbReference type="InterPro" id="IPR000014">
    <property type="entry name" value="PAS"/>
</dbReference>
<keyword evidence="6" id="KW-0547">Nucleotide-binding</keyword>
<dbReference type="InterPro" id="IPR011102">
    <property type="entry name" value="Sig_transdc_His_kinase_HWE"/>
</dbReference>
<dbReference type="PANTHER" id="PTHR41523">
    <property type="entry name" value="TWO-COMPONENT SYSTEM SENSOR PROTEIN"/>
    <property type="match status" value="1"/>
</dbReference>
<dbReference type="InterPro" id="IPR013655">
    <property type="entry name" value="PAS_fold_3"/>
</dbReference>
<dbReference type="PANTHER" id="PTHR41523:SF8">
    <property type="entry name" value="ETHYLENE RESPONSE SENSOR PROTEIN"/>
    <property type="match status" value="1"/>
</dbReference>
<evidence type="ECO:0000256" key="4">
    <source>
        <dbReference type="ARBA" id="ARBA00022553"/>
    </source>
</evidence>
<evidence type="ECO:0000256" key="5">
    <source>
        <dbReference type="ARBA" id="ARBA00022679"/>
    </source>
</evidence>
<dbReference type="Pfam" id="PF07536">
    <property type="entry name" value="HWE_HK"/>
    <property type="match status" value="1"/>
</dbReference>
<dbReference type="Gene3D" id="3.30.565.10">
    <property type="entry name" value="Histidine kinase-like ATPase, C-terminal domain"/>
    <property type="match status" value="1"/>
</dbReference>
<protein>
    <recommendedName>
        <fullName evidence="3">Blue-light-activated histidine kinase</fullName>
        <ecNumber evidence="2">2.7.13.3</ecNumber>
    </recommendedName>
</protein>
<comment type="caution">
    <text evidence="10">The sequence shown here is derived from an EMBL/GenBank/DDBJ whole genome shotgun (WGS) entry which is preliminary data.</text>
</comment>
<keyword evidence="5" id="KW-0808">Transferase</keyword>
<dbReference type="SMART" id="SM00086">
    <property type="entry name" value="PAC"/>
    <property type="match status" value="1"/>
</dbReference>